<dbReference type="InterPro" id="IPR003607">
    <property type="entry name" value="HD/PDEase_dom"/>
</dbReference>
<dbReference type="GO" id="GO:0008832">
    <property type="term" value="F:dGTPase activity"/>
    <property type="evidence" value="ECO:0007669"/>
    <property type="project" value="TreeGrafter"/>
</dbReference>
<accession>A0A8W8MK04</accession>
<dbReference type="SMART" id="SM00471">
    <property type="entry name" value="HDc"/>
    <property type="match status" value="1"/>
</dbReference>
<name>A0A8W8MK04_MAGGI</name>
<dbReference type="GO" id="GO:0006203">
    <property type="term" value="P:dGTP catabolic process"/>
    <property type="evidence" value="ECO:0007669"/>
    <property type="project" value="TreeGrafter"/>
</dbReference>
<dbReference type="Pfam" id="PF01966">
    <property type="entry name" value="HD"/>
    <property type="match status" value="1"/>
</dbReference>
<protein>
    <recommendedName>
        <fullName evidence="2">HD domain-containing protein</fullName>
    </recommendedName>
</protein>
<dbReference type="GO" id="GO:0005634">
    <property type="term" value="C:nucleus"/>
    <property type="evidence" value="ECO:0007669"/>
    <property type="project" value="TreeGrafter"/>
</dbReference>
<dbReference type="GO" id="GO:0045088">
    <property type="term" value="P:regulation of innate immune response"/>
    <property type="evidence" value="ECO:0007669"/>
    <property type="project" value="TreeGrafter"/>
</dbReference>
<dbReference type="PANTHER" id="PTHR11373:SF4">
    <property type="entry name" value="DEOXYNUCLEOSIDE TRIPHOSPHATE TRIPHOSPHOHYDROLASE SAMHD1"/>
    <property type="match status" value="1"/>
</dbReference>
<keyword evidence="4" id="KW-1185">Reference proteome</keyword>
<dbReference type="Proteomes" id="UP000005408">
    <property type="component" value="Unassembled WGS sequence"/>
</dbReference>
<dbReference type="PROSITE" id="PS51831">
    <property type="entry name" value="HD"/>
    <property type="match status" value="1"/>
</dbReference>
<reference evidence="3" key="1">
    <citation type="submission" date="2022-08" db="UniProtKB">
        <authorList>
            <consortium name="EnsemblMetazoa"/>
        </authorList>
    </citation>
    <scope>IDENTIFICATION</scope>
    <source>
        <strain evidence="3">05x7-T-G4-1.051#20</strain>
    </source>
</reference>
<dbReference type="PANTHER" id="PTHR11373">
    <property type="entry name" value="DEOXYNUCLEOSIDE TRIPHOSPHATE TRIPHOSPHOHYDROLASE"/>
    <property type="match status" value="1"/>
</dbReference>
<dbReference type="Gene3D" id="1.10.3210.10">
    <property type="entry name" value="Hypothetical protein af1432"/>
    <property type="match status" value="1"/>
</dbReference>
<evidence type="ECO:0000313" key="4">
    <source>
        <dbReference type="Proteomes" id="UP000005408"/>
    </source>
</evidence>
<evidence type="ECO:0000256" key="1">
    <source>
        <dbReference type="ARBA" id="ARBA00005776"/>
    </source>
</evidence>
<dbReference type="AlphaFoldDB" id="A0A8W8MK04"/>
<dbReference type="SUPFAM" id="SSF109604">
    <property type="entry name" value="HD-domain/PDEase-like"/>
    <property type="match status" value="1"/>
</dbReference>
<proteinExistence type="inferred from homology"/>
<dbReference type="CDD" id="cd00077">
    <property type="entry name" value="HDc"/>
    <property type="match status" value="1"/>
</dbReference>
<organism evidence="3 4">
    <name type="scientific">Magallana gigas</name>
    <name type="common">Pacific oyster</name>
    <name type="synonym">Crassostrea gigas</name>
    <dbReference type="NCBI Taxonomy" id="29159"/>
    <lineage>
        <taxon>Eukaryota</taxon>
        <taxon>Metazoa</taxon>
        <taxon>Spiralia</taxon>
        <taxon>Lophotrochozoa</taxon>
        <taxon>Mollusca</taxon>
        <taxon>Bivalvia</taxon>
        <taxon>Autobranchia</taxon>
        <taxon>Pteriomorphia</taxon>
        <taxon>Ostreida</taxon>
        <taxon>Ostreoidea</taxon>
        <taxon>Ostreidae</taxon>
        <taxon>Magallana</taxon>
    </lineage>
</organism>
<evidence type="ECO:0000313" key="3">
    <source>
        <dbReference type="EnsemblMetazoa" id="G33356.1:cds"/>
    </source>
</evidence>
<evidence type="ECO:0000259" key="2">
    <source>
        <dbReference type="PROSITE" id="PS51831"/>
    </source>
</evidence>
<comment type="similarity">
    <text evidence="1">Belongs to the SAMHD1 family.</text>
</comment>
<dbReference type="InterPro" id="IPR050135">
    <property type="entry name" value="dGTPase-like"/>
</dbReference>
<dbReference type="InterPro" id="IPR006674">
    <property type="entry name" value="HD_domain"/>
</dbReference>
<dbReference type="GO" id="GO:0051607">
    <property type="term" value="P:defense response to virus"/>
    <property type="evidence" value="ECO:0007669"/>
    <property type="project" value="TreeGrafter"/>
</dbReference>
<feature type="domain" description="HD" evidence="2">
    <location>
        <begin position="52"/>
        <end position="199"/>
    </location>
</feature>
<dbReference type="EnsemblMetazoa" id="G33356.1">
    <property type="protein sequence ID" value="G33356.1:cds"/>
    <property type="gene ID" value="G33356"/>
</dbReference>
<sequence length="427" mass="49655">MSEKVFNDPIHGHIRIHPLCVKIIDTPQFQRLRSIKQLGGTYFVYPGAAHNRFEHSLGVCYLAGKVTSTLRERQHDLGITENDVLCVQIAGLCHDLGQGPFSRMFENKFLPMVRETITHEKLSLLMFNRLVHANGLIAEFTKYKLDEKDMTFIREQIAGPSKTENREWPYEGRTKEKGFLYEIVANKRNGIDVDKWDYFERDCKMLGINNSFNHRRCMENIRVLQINTVGSQLCFAEKECGNLCDMFKTRYELHEKAYKHRVGDCIETMIAEAMLNANDIIKISGKDGKKLKISDTIEDMEAYEKLTDSIFEKILHSKKSGLEKSKEILRRVQTRNLYKFVGLKDPKQPIKTDFELKWVSLDCGMKDENPLNHVYFYNTDGIPFKYNREEVSSLLPSSKKELRVLCKREDKKSQEDAEKAMDKLMLQ</sequence>